<sequence length="632" mass="64143">MRPSIARDPGGGSRFPAPRVRPKSARRSRERSFRFRGRSNPASAPRRCPPPPSRAPFRPINSPALSPRPPSSDQHHFPITTRRARGDGWSWNWDAPKPERNPAGSRGPGLSVTGGRDAASDVDGRQVGGSQRGQLRLGPAGGRTSIPNRGPGAAPGRVGDGHGYPRAGAAAAAAAANDLRGYVPAYGLGADLGGMNLDDINDTAGATAYVDDDDLDSPEQHQTHDVIITEIEEINLTDYMQTLQAPTFSEEALATADFGFGGDRTFSGSGLYGAGMNGFDAAASPKQGAGGVMGGSDKFPMRSETPGRAGRRVWSRGGNRSTDAGSGGLATATPGIDRPQTGGLDEADVNRPLHTHGLDDDEDGGDPEVDADIFDDSDDDSWGEETHAVDTFGGNQNGADVLSDDEDGGHAASPKAMGAVNPSFGGSAIAARSPGAGGGAGGSFSGFVSGGGASLPGRQSPLPGSSSSSSSSFAASREARRRREEEGDFVVMSTPSGLRRVPSARRRPGTGGGGGGGARPGGGGGGGWPSGAGFKDGSGGGKAEVVADVYGAKENASIPPRGASAGGLGLLQRPPSRQRPPPEATNLFARRAAAAAAAAAAPVVPGLNKVSRPAGMASNMMFSHRPGQTGGW</sequence>
<evidence type="ECO:0000256" key="1">
    <source>
        <dbReference type="SAM" id="MobiDB-lite"/>
    </source>
</evidence>
<dbReference type="RefSeq" id="XP_002500494.1">
    <property type="nucleotide sequence ID" value="XM_002500448.1"/>
</dbReference>
<dbReference type="Proteomes" id="UP000002009">
    <property type="component" value="Chromosome 3"/>
</dbReference>
<accession>C1E1J4</accession>
<feature type="compositionally biased region" description="Gly residues" evidence="1">
    <location>
        <begin position="509"/>
        <end position="540"/>
    </location>
</feature>
<protein>
    <submittedName>
        <fullName evidence="2">Uncharacterized protein</fullName>
    </submittedName>
</protein>
<gene>
    <name evidence="2" type="ORF">MICPUN_56894</name>
</gene>
<organism evidence="2 3">
    <name type="scientific">Micromonas commoda (strain RCC299 / NOUM17 / CCMP2709)</name>
    <name type="common">Picoplanktonic green alga</name>
    <dbReference type="NCBI Taxonomy" id="296587"/>
    <lineage>
        <taxon>Eukaryota</taxon>
        <taxon>Viridiplantae</taxon>
        <taxon>Chlorophyta</taxon>
        <taxon>Mamiellophyceae</taxon>
        <taxon>Mamiellales</taxon>
        <taxon>Mamiellaceae</taxon>
        <taxon>Micromonas</taxon>
    </lineage>
</organism>
<feature type="compositionally biased region" description="Acidic residues" evidence="1">
    <location>
        <begin position="359"/>
        <end position="383"/>
    </location>
</feature>
<proteinExistence type="predicted"/>
<keyword evidence="3" id="KW-1185">Reference proteome</keyword>
<evidence type="ECO:0000313" key="2">
    <source>
        <dbReference type="EMBL" id="ACO61752.1"/>
    </source>
</evidence>
<feature type="compositionally biased region" description="Low complexity" evidence="1">
    <location>
        <begin position="465"/>
        <end position="476"/>
    </location>
</feature>
<feature type="region of interest" description="Disordered" evidence="1">
    <location>
        <begin position="555"/>
        <end position="583"/>
    </location>
</feature>
<dbReference type="EMBL" id="CP001324">
    <property type="protein sequence ID" value="ACO61752.1"/>
    <property type="molecule type" value="Genomic_DNA"/>
</dbReference>
<evidence type="ECO:0000313" key="3">
    <source>
        <dbReference type="Proteomes" id="UP000002009"/>
    </source>
</evidence>
<feature type="region of interest" description="Disordered" evidence="1">
    <location>
        <begin position="288"/>
        <end position="418"/>
    </location>
</feature>
<dbReference type="GeneID" id="8241685"/>
<feature type="region of interest" description="Disordered" evidence="1">
    <location>
        <begin position="451"/>
        <end position="540"/>
    </location>
</feature>
<dbReference type="InParanoid" id="C1E1J4"/>
<reference evidence="2 3" key="1">
    <citation type="journal article" date="2009" name="Science">
        <title>Green evolution and dynamic adaptations revealed by genomes of the marine picoeukaryotes Micromonas.</title>
        <authorList>
            <person name="Worden A.Z."/>
            <person name="Lee J.H."/>
            <person name="Mock T."/>
            <person name="Rouze P."/>
            <person name="Simmons M.P."/>
            <person name="Aerts A.L."/>
            <person name="Allen A.E."/>
            <person name="Cuvelier M.L."/>
            <person name="Derelle E."/>
            <person name="Everett M.V."/>
            <person name="Foulon E."/>
            <person name="Grimwood J."/>
            <person name="Gundlach H."/>
            <person name="Henrissat B."/>
            <person name="Napoli C."/>
            <person name="McDonald S.M."/>
            <person name="Parker M.S."/>
            <person name="Rombauts S."/>
            <person name="Salamov A."/>
            <person name="Von Dassow P."/>
            <person name="Badger J.H."/>
            <person name="Coutinho P.M."/>
            <person name="Demir E."/>
            <person name="Dubchak I."/>
            <person name="Gentemann C."/>
            <person name="Eikrem W."/>
            <person name="Gready J.E."/>
            <person name="John U."/>
            <person name="Lanier W."/>
            <person name="Lindquist E.A."/>
            <person name="Lucas S."/>
            <person name="Mayer K.F."/>
            <person name="Moreau H."/>
            <person name="Not F."/>
            <person name="Otillar R."/>
            <person name="Panaud O."/>
            <person name="Pangilinan J."/>
            <person name="Paulsen I."/>
            <person name="Piegu B."/>
            <person name="Poliakov A."/>
            <person name="Robbens S."/>
            <person name="Schmutz J."/>
            <person name="Toulza E."/>
            <person name="Wyss T."/>
            <person name="Zelensky A."/>
            <person name="Zhou K."/>
            <person name="Armbrust E.V."/>
            <person name="Bhattacharya D."/>
            <person name="Goodenough U.W."/>
            <person name="Van de Peer Y."/>
            <person name="Grigoriev I.V."/>
        </authorList>
    </citation>
    <scope>NUCLEOTIDE SEQUENCE [LARGE SCALE GENOMIC DNA]</scope>
    <source>
        <strain evidence="3">RCC299 / NOUM17</strain>
    </source>
</reference>
<dbReference type="KEGG" id="mis:MICPUN_56894"/>
<feature type="region of interest" description="Disordered" evidence="1">
    <location>
        <begin position="1"/>
        <end position="161"/>
    </location>
</feature>
<feature type="compositionally biased region" description="Basic residues" evidence="1">
    <location>
        <begin position="20"/>
        <end position="37"/>
    </location>
</feature>
<dbReference type="AlphaFoldDB" id="C1E1J4"/>
<name>C1E1J4_MICCC</name>